<protein>
    <recommendedName>
        <fullName evidence="2">DUF3553 domain-containing protein</fullName>
    </recommendedName>
</protein>
<name>A0A7C0ZDT3_UNCW3</name>
<gene>
    <name evidence="1" type="ORF">ENF18_09005</name>
</gene>
<sequence>MEAGRHPDTFEKKKKESITYVEHPVFGRGRVLRVEDGDKLVISFPSGVKKIKKSFFENF</sequence>
<proteinExistence type="predicted"/>
<evidence type="ECO:0008006" key="2">
    <source>
        <dbReference type="Google" id="ProtNLM"/>
    </source>
</evidence>
<dbReference type="AlphaFoldDB" id="A0A7C0ZDT3"/>
<reference evidence="1" key="1">
    <citation type="journal article" date="2020" name="mSystems">
        <title>Genome- and Community-Level Interaction Insights into Carbon Utilization and Element Cycling Functions of Hydrothermarchaeota in Hydrothermal Sediment.</title>
        <authorList>
            <person name="Zhou Z."/>
            <person name="Liu Y."/>
            <person name="Xu W."/>
            <person name="Pan J."/>
            <person name="Luo Z.H."/>
            <person name="Li M."/>
        </authorList>
    </citation>
    <scope>NUCLEOTIDE SEQUENCE [LARGE SCALE GENOMIC DNA]</scope>
    <source>
        <strain evidence="1">HyVt-102</strain>
    </source>
</reference>
<evidence type="ECO:0000313" key="1">
    <source>
        <dbReference type="EMBL" id="HDI83911.1"/>
    </source>
</evidence>
<comment type="caution">
    <text evidence="1">The sequence shown here is derived from an EMBL/GenBank/DDBJ whole genome shotgun (WGS) entry which is preliminary data.</text>
</comment>
<accession>A0A7C0ZDT3</accession>
<organism evidence="1">
    <name type="scientific">candidate division WOR-3 bacterium</name>
    <dbReference type="NCBI Taxonomy" id="2052148"/>
    <lineage>
        <taxon>Bacteria</taxon>
        <taxon>Bacteria division WOR-3</taxon>
    </lineage>
</organism>
<dbReference type="EMBL" id="DQWE01000416">
    <property type="protein sequence ID" value="HDI83911.1"/>
    <property type="molecule type" value="Genomic_DNA"/>
</dbReference>
<dbReference type="Proteomes" id="UP000885847">
    <property type="component" value="Unassembled WGS sequence"/>
</dbReference>